<evidence type="ECO:0000256" key="3">
    <source>
        <dbReference type="ARBA" id="ARBA00022840"/>
    </source>
</evidence>
<dbReference type="InterPro" id="IPR025943">
    <property type="entry name" value="Sigma_54_int_dom_ATP-bd_2"/>
</dbReference>
<dbReference type="Pfam" id="PF02954">
    <property type="entry name" value="HTH_8"/>
    <property type="match status" value="1"/>
</dbReference>
<dbReference type="SUPFAM" id="SSF46689">
    <property type="entry name" value="Homeodomain-like"/>
    <property type="match status" value="1"/>
</dbReference>
<dbReference type="PROSITE" id="PS50110">
    <property type="entry name" value="RESPONSE_REGULATORY"/>
    <property type="match status" value="1"/>
</dbReference>
<name>Q2W6R5_PARM1</name>
<dbReference type="PANTHER" id="PTHR32071:SF57">
    <property type="entry name" value="C4-DICARBOXYLATE TRANSPORT TRANSCRIPTIONAL REGULATORY PROTEIN DCTD"/>
    <property type="match status" value="1"/>
</dbReference>
<keyword evidence="8" id="KW-0804">Transcription</keyword>
<dbReference type="CDD" id="cd00009">
    <property type="entry name" value="AAA"/>
    <property type="match status" value="1"/>
</dbReference>
<organism evidence="12 13">
    <name type="scientific">Paramagnetospirillum magneticum (strain ATCC 700264 / AMB-1)</name>
    <name type="common">Magnetospirillum magneticum</name>
    <dbReference type="NCBI Taxonomy" id="342108"/>
    <lineage>
        <taxon>Bacteria</taxon>
        <taxon>Pseudomonadati</taxon>
        <taxon>Pseudomonadota</taxon>
        <taxon>Alphaproteobacteria</taxon>
        <taxon>Rhodospirillales</taxon>
        <taxon>Magnetospirillaceae</taxon>
        <taxon>Paramagnetospirillum</taxon>
    </lineage>
</organism>
<keyword evidence="3" id="KW-0067">ATP-binding</keyword>
<dbReference type="Gene3D" id="3.40.50.2300">
    <property type="match status" value="1"/>
</dbReference>
<proteinExistence type="predicted"/>
<evidence type="ECO:0000259" key="11">
    <source>
        <dbReference type="PROSITE" id="PS50110"/>
    </source>
</evidence>
<dbReference type="FunFam" id="3.40.50.2300:FF:000018">
    <property type="entry name" value="DNA-binding transcriptional regulator NtrC"/>
    <property type="match status" value="1"/>
</dbReference>
<dbReference type="KEGG" id="mag:amb1656"/>
<protein>
    <submittedName>
        <fullName evidence="12">Response regulator</fullName>
    </submittedName>
</protein>
<dbReference type="Gene3D" id="1.10.10.60">
    <property type="entry name" value="Homeodomain-like"/>
    <property type="match status" value="1"/>
</dbReference>
<dbReference type="Pfam" id="PF00158">
    <property type="entry name" value="Sigma54_activat"/>
    <property type="match status" value="1"/>
</dbReference>
<dbReference type="EMBL" id="AP007255">
    <property type="protein sequence ID" value="BAE50460.1"/>
    <property type="molecule type" value="Genomic_DNA"/>
</dbReference>
<accession>Q2W6R5</accession>
<dbReference type="STRING" id="342108.amb1656"/>
<evidence type="ECO:0000256" key="5">
    <source>
        <dbReference type="ARBA" id="ARBA00023015"/>
    </source>
</evidence>
<evidence type="ECO:0000259" key="10">
    <source>
        <dbReference type="PROSITE" id="PS50045"/>
    </source>
</evidence>
<dbReference type="InterPro" id="IPR009057">
    <property type="entry name" value="Homeodomain-like_sf"/>
</dbReference>
<dbReference type="InterPro" id="IPR001789">
    <property type="entry name" value="Sig_transdc_resp-reg_receiver"/>
</dbReference>
<dbReference type="AlphaFoldDB" id="Q2W6R5"/>
<dbReference type="InterPro" id="IPR003593">
    <property type="entry name" value="AAA+_ATPase"/>
</dbReference>
<feature type="modified residue" description="4-aspartylphosphate" evidence="9">
    <location>
        <position position="54"/>
    </location>
</feature>
<dbReference type="InterPro" id="IPR058031">
    <property type="entry name" value="AAA_lid_NorR"/>
</dbReference>
<dbReference type="Pfam" id="PF25601">
    <property type="entry name" value="AAA_lid_14"/>
    <property type="match status" value="1"/>
</dbReference>
<dbReference type="PANTHER" id="PTHR32071">
    <property type="entry name" value="TRANSCRIPTIONAL REGULATORY PROTEIN"/>
    <property type="match status" value="1"/>
</dbReference>
<evidence type="ECO:0000256" key="7">
    <source>
        <dbReference type="ARBA" id="ARBA00023159"/>
    </source>
</evidence>
<evidence type="ECO:0000256" key="6">
    <source>
        <dbReference type="ARBA" id="ARBA00023125"/>
    </source>
</evidence>
<evidence type="ECO:0000256" key="4">
    <source>
        <dbReference type="ARBA" id="ARBA00023012"/>
    </source>
</evidence>
<dbReference type="FunFam" id="3.40.50.300:FF:000006">
    <property type="entry name" value="DNA-binding transcriptional regulator NtrC"/>
    <property type="match status" value="1"/>
</dbReference>
<dbReference type="Gene3D" id="3.40.50.300">
    <property type="entry name" value="P-loop containing nucleotide triphosphate hydrolases"/>
    <property type="match status" value="1"/>
</dbReference>
<evidence type="ECO:0000256" key="9">
    <source>
        <dbReference type="PROSITE-ProRule" id="PRU00169"/>
    </source>
</evidence>
<keyword evidence="4" id="KW-0902">Two-component regulatory system</keyword>
<feature type="domain" description="Response regulatory" evidence="11">
    <location>
        <begin position="5"/>
        <end position="119"/>
    </location>
</feature>
<dbReference type="GO" id="GO:0005524">
    <property type="term" value="F:ATP binding"/>
    <property type="evidence" value="ECO:0007669"/>
    <property type="project" value="UniProtKB-KW"/>
</dbReference>
<keyword evidence="2" id="KW-0547">Nucleotide-binding</keyword>
<dbReference type="PROSITE" id="PS00688">
    <property type="entry name" value="SIGMA54_INTERACT_3"/>
    <property type="match status" value="1"/>
</dbReference>
<gene>
    <name evidence="12" type="ordered locus">amb1656</name>
</gene>
<dbReference type="InterPro" id="IPR011006">
    <property type="entry name" value="CheY-like_superfamily"/>
</dbReference>
<dbReference type="PROSITE" id="PS50045">
    <property type="entry name" value="SIGMA54_INTERACT_4"/>
    <property type="match status" value="1"/>
</dbReference>
<evidence type="ECO:0000256" key="2">
    <source>
        <dbReference type="ARBA" id="ARBA00022741"/>
    </source>
</evidence>
<dbReference type="InterPro" id="IPR002078">
    <property type="entry name" value="Sigma_54_int"/>
</dbReference>
<dbReference type="GO" id="GO:0043565">
    <property type="term" value="F:sequence-specific DNA binding"/>
    <property type="evidence" value="ECO:0007669"/>
    <property type="project" value="InterPro"/>
</dbReference>
<sequence>MSAGQILFVDDEEPMRIAVKQWLGLAGFDVTVLARPEGALGRLSRDFPGILVSDVRMPGLDGIGLLKAAQAQDPDLPVILVTGHGDIPLAVEAMREGAYDFIEKPFAPERLAQAVGRACEKRRLVLENRRLRALGAGDDMARRLIGPSQAMENVRAQVRELAPLPLNVVIFGDTGCGKELVARCLHDCGPRAARPFVAVNCAAIPETMFESEFFGHEAGAFTGAAQRRAGKVEHAHGGTLFLDEVESMPLALQAKLLRVLQERCIEPLGGNRTIPVDLRVITAAKADLLAEVRAGRFREDLYYRLHVAEIRLPPLAERREDIVALFESFAALAANAHGRTPPTLTEGNVQALLAHDWPGNVRELRNEAERFALGLGLRAAAPVAAEAQGDGLQASVALFERQRIEAAFIQAQGDVAEVMRLLDLPRRTLNEKMAKYGIDRRRFLG</sequence>
<dbReference type="SMART" id="SM00382">
    <property type="entry name" value="AAA"/>
    <property type="match status" value="1"/>
</dbReference>
<dbReference type="PROSITE" id="PS00676">
    <property type="entry name" value="SIGMA54_INTERACT_2"/>
    <property type="match status" value="1"/>
</dbReference>
<evidence type="ECO:0000256" key="8">
    <source>
        <dbReference type="ARBA" id="ARBA00023163"/>
    </source>
</evidence>
<dbReference type="SUPFAM" id="SSF52172">
    <property type="entry name" value="CheY-like"/>
    <property type="match status" value="1"/>
</dbReference>
<dbReference type="HOGENOM" id="CLU_000445_0_6_5"/>
<keyword evidence="7" id="KW-0010">Activator</keyword>
<dbReference type="CDD" id="cd17549">
    <property type="entry name" value="REC_DctD-like"/>
    <property type="match status" value="1"/>
</dbReference>
<dbReference type="OrthoDB" id="9770562at2"/>
<dbReference type="SMART" id="SM00448">
    <property type="entry name" value="REC"/>
    <property type="match status" value="1"/>
</dbReference>
<keyword evidence="1 9" id="KW-0597">Phosphoprotein</keyword>
<keyword evidence="5" id="KW-0805">Transcription regulation</keyword>
<evidence type="ECO:0000256" key="1">
    <source>
        <dbReference type="ARBA" id="ARBA00022553"/>
    </source>
</evidence>
<evidence type="ECO:0000313" key="13">
    <source>
        <dbReference type="Proteomes" id="UP000007058"/>
    </source>
</evidence>
<keyword evidence="13" id="KW-1185">Reference proteome</keyword>
<dbReference type="SUPFAM" id="SSF52540">
    <property type="entry name" value="P-loop containing nucleoside triphosphate hydrolases"/>
    <property type="match status" value="1"/>
</dbReference>
<dbReference type="Proteomes" id="UP000007058">
    <property type="component" value="Chromosome"/>
</dbReference>
<dbReference type="Gene3D" id="1.10.8.60">
    <property type="match status" value="1"/>
</dbReference>
<keyword evidence="6" id="KW-0238">DNA-binding</keyword>
<dbReference type="RefSeq" id="WP_011384065.1">
    <property type="nucleotide sequence ID" value="NC_007626.1"/>
</dbReference>
<reference evidence="12 13" key="1">
    <citation type="journal article" date="2005" name="DNA Res.">
        <title>Complete genome sequence of the facultative anaerobic magnetotactic bacterium Magnetospirillum sp. strain AMB-1.</title>
        <authorList>
            <person name="Matsunaga T."/>
            <person name="Okamura Y."/>
            <person name="Fukuda Y."/>
            <person name="Wahyudi A.T."/>
            <person name="Murase Y."/>
            <person name="Takeyama H."/>
        </authorList>
    </citation>
    <scope>NUCLEOTIDE SEQUENCE [LARGE SCALE GENOMIC DNA]</scope>
    <source>
        <strain evidence="13">ATCC 700264 / AMB-1</strain>
    </source>
</reference>
<dbReference type="InterPro" id="IPR002197">
    <property type="entry name" value="HTH_Fis"/>
</dbReference>
<dbReference type="GO" id="GO:0000160">
    <property type="term" value="P:phosphorelay signal transduction system"/>
    <property type="evidence" value="ECO:0007669"/>
    <property type="project" value="UniProtKB-KW"/>
</dbReference>
<feature type="domain" description="Sigma-54 factor interaction" evidence="10">
    <location>
        <begin position="144"/>
        <end position="373"/>
    </location>
</feature>
<dbReference type="InterPro" id="IPR025944">
    <property type="entry name" value="Sigma_54_int_dom_CS"/>
</dbReference>
<dbReference type="GO" id="GO:0006355">
    <property type="term" value="P:regulation of DNA-templated transcription"/>
    <property type="evidence" value="ECO:0007669"/>
    <property type="project" value="InterPro"/>
</dbReference>
<dbReference type="InterPro" id="IPR027417">
    <property type="entry name" value="P-loop_NTPase"/>
</dbReference>
<evidence type="ECO:0000313" key="12">
    <source>
        <dbReference type="EMBL" id="BAE50460.1"/>
    </source>
</evidence>
<dbReference type="Pfam" id="PF00072">
    <property type="entry name" value="Response_reg"/>
    <property type="match status" value="1"/>
</dbReference>